<dbReference type="SUPFAM" id="SSF53448">
    <property type="entry name" value="Nucleotide-diphospho-sugar transferases"/>
    <property type="match status" value="1"/>
</dbReference>
<evidence type="ECO:0000313" key="1">
    <source>
        <dbReference type="EMBL" id="RCL75943.1"/>
    </source>
</evidence>
<proteinExistence type="predicted"/>
<dbReference type="AlphaFoldDB" id="A0A368DXD2"/>
<dbReference type="Gene3D" id="3.90.550.10">
    <property type="entry name" value="Spore Coat Polysaccharide Biosynthesis Protein SpsA, Chain A"/>
    <property type="match status" value="1"/>
</dbReference>
<dbReference type="EMBL" id="QOQF01000027">
    <property type="protein sequence ID" value="RCL75943.1"/>
    <property type="molecule type" value="Genomic_DNA"/>
</dbReference>
<dbReference type="InterPro" id="IPR029044">
    <property type="entry name" value="Nucleotide-diphossugar_trans"/>
</dbReference>
<dbReference type="GO" id="GO:0016740">
    <property type="term" value="F:transferase activity"/>
    <property type="evidence" value="ECO:0007669"/>
    <property type="project" value="UniProtKB-KW"/>
</dbReference>
<evidence type="ECO:0000313" key="2">
    <source>
        <dbReference type="Proteomes" id="UP000252132"/>
    </source>
</evidence>
<keyword evidence="1" id="KW-0808">Transferase</keyword>
<reference evidence="1 2" key="1">
    <citation type="journal article" date="2018" name="Microbiome">
        <title>Fine metagenomic profile of the Mediterranean stratified and mixed water columns revealed by assembly and recruitment.</title>
        <authorList>
            <person name="Haro-Moreno J.M."/>
            <person name="Lopez-Perez M."/>
            <person name="De La Torre J.R."/>
            <person name="Picazo A."/>
            <person name="Camacho A."/>
            <person name="Rodriguez-Valera F."/>
        </authorList>
    </citation>
    <scope>NUCLEOTIDE SEQUENCE [LARGE SCALE GENOMIC DNA]</scope>
    <source>
        <strain evidence="1">MED-G55</strain>
    </source>
</reference>
<accession>A0A368DXD2</accession>
<protein>
    <submittedName>
        <fullName evidence="1">Glycosyl transferase</fullName>
    </submittedName>
</protein>
<name>A0A368DXD2_9PROT</name>
<comment type="caution">
    <text evidence="1">The sequence shown here is derived from an EMBL/GenBank/DDBJ whole genome shotgun (WGS) entry which is preliminary data.</text>
</comment>
<dbReference type="Proteomes" id="UP000252132">
    <property type="component" value="Unassembled WGS sequence"/>
</dbReference>
<organism evidence="1 2">
    <name type="scientific">PS1 clade bacterium</name>
    <dbReference type="NCBI Taxonomy" id="2175152"/>
    <lineage>
        <taxon>Bacteria</taxon>
        <taxon>Pseudomonadati</taxon>
        <taxon>Pseudomonadota</taxon>
        <taxon>Alphaproteobacteria</taxon>
        <taxon>PS1 clade</taxon>
    </lineage>
</organism>
<sequence length="404" mass="46283">MADFFQNGSITTLHNLTRRSVEDLERELSAYSQKRSIGLVLPSLYSELESPALENIVQELTKVPYLNQIVIGLDRADEKQFAHAKEYFSRLPQVHSVLWHDGPRLTALDKELGELGLAPSELGKGRNVWYCFGYMLSLRNVDVIGLHDCDILTYNREMLARLLYPVVHPVFPYVFAKGFYPRINEQKLGGRVTRLLITPLLEALRKVCGDNDYLRFLDSFRYPLAGEFAMRSHVVNDIRIPSDWGLEIGVLSEVRRNYSNRVISQVDIADQYDHKHQEMSAEDVTKGLSRMSVDISKAVFRKLATDGEVFSAEKFRTIKATYYREALDRIDCYYNDAMMNDLTLDRHSEEAAVELFARNIMVAGETYLQNPMETPFLPSWNRVNAAKSDFLSRYAEAVKLDNAA</sequence>
<gene>
    <name evidence="1" type="ORF">DBW69_05875</name>
</gene>